<feature type="transmembrane region" description="Helical" evidence="7">
    <location>
        <begin position="223"/>
        <end position="244"/>
    </location>
</feature>
<proteinExistence type="inferred from homology"/>
<dbReference type="Pfam" id="PF00892">
    <property type="entry name" value="EamA"/>
    <property type="match status" value="1"/>
</dbReference>
<feature type="transmembrane region" description="Helical" evidence="7">
    <location>
        <begin position="251"/>
        <end position="270"/>
    </location>
</feature>
<feature type="domain" description="EamA" evidence="8">
    <location>
        <begin position="152"/>
        <end position="293"/>
    </location>
</feature>
<evidence type="ECO:0000256" key="5">
    <source>
        <dbReference type="ARBA" id="ARBA00022989"/>
    </source>
</evidence>
<organism evidence="9 10">
    <name type="scientific">Clostridium aminobutyricum</name>
    <dbReference type="NCBI Taxonomy" id="33953"/>
    <lineage>
        <taxon>Bacteria</taxon>
        <taxon>Bacillati</taxon>
        <taxon>Bacillota</taxon>
        <taxon>Clostridia</taxon>
        <taxon>Eubacteriales</taxon>
        <taxon>Clostridiaceae</taxon>
        <taxon>Clostridium</taxon>
    </lineage>
</organism>
<evidence type="ECO:0000256" key="3">
    <source>
        <dbReference type="ARBA" id="ARBA00022475"/>
    </source>
</evidence>
<dbReference type="Proteomes" id="UP000664545">
    <property type="component" value="Unassembled WGS sequence"/>
</dbReference>
<keyword evidence="10" id="KW-1185">Reference proteome</keyword>
<name>A0A939IIA6_CLOAM</name>
<protein>
    <submittedName>
        <fullName evidence="9">DMT family transporter</fullName>
    </submittedName>
</protein>
<dbReference type="EMBL" id="JAFJZZ010000001">
    <property type="protein sequence ID" value="MBN7772871.1"/>
    <property type="molecule type" value="Genomic_DNA"/>
</dbReference>
<dbReference type="InterPro" id="IPR000620">
    <property type="entry name" value="EamA_dom"/>
</dbReference>
<evidence type="ECO:0000256" key="2">
    <source>
        <dbReference type="ARBA" id="ARBA00007362"/>
    </source>
</evidence>
<keyword evidence="5 7" id="KW-1133">Transmembrane helix</keyword>
<sequence>MDKEALKVYGIAILFSTLVGFSFIGVKTAIQVSTTLQLLTFRYNFAFLGALVILAFGWSKVTIRGKAKKNILITSGFYIAFMIFQTVGLIFVSTIESGIIFAIVPILVKIIAAGVLKEKSTALQNFFVCLCVGALILMIVMGAGEINANVVGILLLLISSLSMAISNVYMRYVRSQYTPIEISFMITLGGCLVFNLATIVSGIKNENLSEYFAPLSHGSFVLATAYLGIACTTVTALFMSYMLANMPAVKATIFGNLSTAISIVAGVVVLNESLKVYHVICTILIIIGVIGVSLTGEKEEENG</sequence>
<comment type="caution">
    <text evidence="9">The sequence shown here is derived from an EMBL/GenBank/DDBJ whole genome shotgun (WGS) entry which is preliminary data.</text>
</comment>
<evidence type="ECO:0000256" key="4">
    <source>
        <dbReference type="ARBA" id="ARBA00022692"/>
    </source>
</evidence>
<evidence type="ECO:0000256" key="1">
    <source>
        <dbReference type="ARBA" id="ARBA00004651"/>
    </source>
</evidence>
<evidence type="ECO:0000256" key="7">
    <source>
        <dbReference type="SAM" id="Phobius"/>
    </source>
</evidence>
<keyword evidence="3" id="KW-1003">Cell membrane</keyword>
<evidence type="ECO:0000259" key="8">
    <source>
        <dbReference type="Pfam" id="PF00892"/>
    </source>
</evidence>
<feature type="transmembrane region" description="Helical" evidence="7">
    <location>
        <begin position="123"/>
        <end position="144"/>
    </location>
</feature>
<feature type="transmembrane region" description="Helical" evidence="7">
    <location>
        <begin position="182"/>
        <end position="203"/>
    </location>
</feature>
<evidence type="ECO:0000313" key="9">
    <source>
        <dbReference type="EMBL" id="MBN7772871.1"/>
    </source>
</evidence>
<accession>A0A939IIA6</accession>
<evidence type="ECO:0000256" key="6">
    <source>
        <dbReference type="ARBA" id="ARBA00023136"/>
    </source>
</evidence>
<feature type="transmembrane region" description="Helical" evidence="7">
    <location>
        <begin position="7"/>
        <end position="29"/>
    </location>
</feature>
<dbReference type="InterPro" id="IPR050638">
    <property type="entry name" value="AA-Vitamin_Transporters"/>
</dbReference>
<reference evidence="9" key="1">
    <citation type="submission" date="2021-02" db="EMBL/GenBank/DDBJ databases">
        <title>Abyssanaerobacter marinus gen.nov., sp., nov, anaerobic bacterium isolated from the Onnuri vent field of Indian Ocean and suggestion of Mogibacteriaceae fam. nov., and proposal of reclassification of ambiguous this family's genus member.</title>
        <authorList>
            <person name="Kim Y.J."/>
            <person name="Yang J.-A."/>
        </authorList>
    </citation>
    <scope>NUCLEOTIDE SEQUENCE</scope>
    <source>
        <strain evidence="9">DSM 2634</strain>
    </source>
</reference>
<dbReference type="InterPro" id="IPR037185">
    <property type="entry name" value="EmrE-like"/>
</dbReference>
<dbReference type="AlphaFoldDB" id="A0A939IIA6"/>
<feature type="transmembrane region" description="Helical" evidence="7">
    <location>
        <begin position="98"/>
        <end position="116"/>
    </location>
</feature>
<dbReference type="Gene3D" id="1.10.3730.20">
    <property type="match status" value="1"/>
</dbReference>
<keyword evidence="6 7" id="KW-0472">Membrane</keyword>
<dbReference type="PANTHER" id="PTHR32322:SF18">
    <property type="entry name" value="S-ADENOSYLMETHIONINE_S-ADENOSYLHOMOCYSTEINE TRANSPORTER"/>
    <property type="match status" value="1"/>
</dbReference>
<feature type="transmembrane region" description="Helical" evidence="7">
    <location>
        <begin position="276"/>
        <end position="296"/>
    </location>
</feature>
<dbReference type="RefSeq" id="WP_206581640.1">
    <property type="nucleotide sequence ID" value="NZ_JAFJZZ010000001.1"/>
</dbReference>
<evidence type="ECO:0000313" key="10">
    <source>
        <dbReference type="Proteomes" id="UP000664545"/>
    </source>
</evidence>
<dbReference type="SUPFAM" id="SSF103481">
    <property type="entry name" value="Multidrug resistance efflux transporter EmrE"/>
    <property type="match status" value="2"/>
</dbReference>
<comment type="similarity">
    <text evidence="2">Belongs to the EamA transporter family.</text>
</comment>
<gene>
    <name evidence="9" type="ORF">JYB65_05795</name>
</gene>
<feature type="transmembrane region" description="Helical" evidence="7">
    <location>
        <begin position="41"/>
        <end position="59"/>
    </location>
</feature>
<dbReference type="PANTHER" id="PTHR32322">
    <property type="entry name" value="INNER MEMBRANE TRANSPORTER"/>
    <property type="match status" value="1"/>
</dbReference>
<feature type="transmembrane region" description="Helical" evidence="7">
    <location>
        <begin position="150"/>
        <end position="170"/>
    </location>
</feature>
<dbReference type="GO" id="GO:0005886">
    <property type="term" value="C:plasma membrane"/>
    <property type="evidence" value="ECO:0007669"/>
    <property type="project" value="UniProtKB-SubCell"/>
</dbReference>
<keyword evidence="4 7" id="KW-0812">Transmembrane</keyword>
<comment type="subcellular location">
    <subcellularLocation>
        <location evidence="1">Cell membrane</location>
        <topology evidence="1">Multi-pass membrane protein</topology>
    </subcellularLocation>
</comment>
<feature type="transmembrane region" description="Helical" evidence="7">
    <location>
        <begin position="71"/>
        <end position="92"/>
    </location>
</feature>